<organism evidence="1 2">
    <name type="scientific">Plantactinospora solaniradicis</name>
    <dbReference type="NCBI Taxonomy" id="1723736"/>
    <lineage>
        <taxon>Bacteria</taxon>
        <taxon>Bacillati</taxon>
        <taxon>Actinomycetota</taxon>
        <taxon>Actinomycetes</taxon>
        <taxon>Micromonosporales</taxon>
        <taxon>Micromonosporaceae</taxon>
        <taxon>Plantactinospora</taxon>
    </lineage>
</organism>
<accession>A0ABW1K7U3</accession>
<evidence type="ECO:0000313" key="1">
    <source>
        <dbReference type="EMBL" id="MFC6017232.1"/>
    </source>
</evidence>
<comment type="caution">
    <text evidence="1">The sequence shown here is derived from an EMBL/GenBank/DDBJ whole genome shotgun (WGS) entry which is preliminary data.</text>
</comment>
<dbReference type="RefSeq" id="WP_377421344.1">
    <property type="nucleotide sequence ID" value="NZ_JBHSPR010000010.1"/>
</dbReference>
<keyword evidence="2" id="KW-1185">Reference proteome</keyword>
<sequence>MTMPTAATTRLITCSVIGRHSGNRCTAEALDPDAEVLICARHTGLVMEMVNARMPTARKRVTR</sequence>
<evidence type="ECO:0008006" key="3">
    <source>
        <dbReference type="Google" id="ProtNLM"/>
    </source>
</evidence>
<dbReference type="EMBL" id="JBHSPR010000010">
    <property type="protein sequence ID" value="MFC6017232.1"/>
    <property type="molecule type" value="Genomic_DNA"/>
</dbReference>
<evidence type="ECO:0000313" key="2">
    <source>
        <dbReference type="Proteomes" id="UP001596203"/>
    </source>
</evidence>
<reference evidence="2" key="1">
    <citation type="journal article" date="2019" name="Int. J. Syst. Evol. Microbiol.">
        <title>The Global Catalogue of Microorganisms (GCM) 10K type strain sequencing project: providing services to taxonomists for standard genome sequencing and annotation.</title>
        <authorList>
            <consortium name="The Broad Institute Genomics Platform"/>
            <consortium name="The Broad Institute Genome Sequencing Center for Infectious Disease"/>
            <person name="Wu L."/>
            <person name="Ma J."/>
        </authorList>
    </citation>
    <scope>NUCLEOTIDE SEQUENCE [LARGE SCALE GENOMIC DNA]</scope>
    <source>
        <strain evidence="2">ZS-35-S2</strain>
    </source>
</reference>
<gene>
    <name evidence="1" type="ORF">ACFP2T_13570</name>
</gene>
<protein>
    <recommendedName>
        <fullName evidence="3">DUF1540 domain-containing protein</fullName>
    </recommendedName>
</protein>
<name>A0ABW1K7U3_9ACTN</name>
<proteinExistence type="predicted"/>
<dbReference type="Proteomes" id="UP001596203">
    <property type="component" value="Unassembled WGS sequence"/>
</dbReference>